<comment type="catalytic activity">
    <reaction evidence="6">
        <text>3,3'-diiodothyronamine + iodide + A + H(+) = 3,3',5'-triiodothyronamine + AH2</text>
        <dbReference type="Rhea" id="RHEA:83795"/>
        <dbReference type="ChEBI" id="CHEBI:13193"/>
        <dbReference type="ChEBI" id="CHEBI:15378"/>
        <dbReference type="ChEBI" id="CHEBI:16382"/>
        <dbReference type="ChEBI" id="CHEBI:17499"/>
        <dbReference type="ChEBI" id="CHEBI:233341"/>
        <dbReference type="ChEBI" id="CHEBI:233343"/>
    </reaction>
    <physiologicalReaction direction="right-to-left" evidence="6">
        <dbReference type="Rhea" id="RHEA:83797"/>
    </physiologicalReaction>
</comment>
<reference evidence="10" key="1">
    <citation type="thesis" date="2020" institute="ProQuest LLC" country="789 East Eisenhower Parkway, Ann Arbor, MI, USA">
        <title>Comparative Genomics and Chromosome Evolution.</title>
        <authorList>
            <person name="Mudd A.B."/>
        </authorList>
    </citation>
    <scope>NUCLEOTIDE SEQUENCE</scope>
    <source>
        <strain evidence="10">237g6f4</strain>
        <tissue evidence="10">Blood</tissue>
    </source>
</reference>
<comment type="catalytic activity">
    <reaction evidence="4">
        <text>3'-iodothyronamine + iodide + A + H(+) = 3',5'-diiodothyronamine + AH2</text>
        <dbReference type="Rhea" id="RHEA:83803"/>
        <dbReference type="ChEBI" id="CHEBI:13193"/>
        <dbReference type="ChEBI" id="CHEBI:15378"/>
        <dbReference type="ChEBI" id="CHEBI:16382"/>
        <dbReference type="ChEBI" id="CHEBI:17499"/>
        <dbReference type="ChEBI" id="CHEBI:233339"/>
        <dbReference type="ChEBI" id="CHEBI:233342"/>
    </reaction>
    <physiologicalReaction direction="right-to-left" evidence="4">
        <dbReference type="Rhea" id="RHEA:83805"/>
    </physiologicalReaction>
</comment>
<keyword evidence="11" id="KW-1185">Reference proteome</keyword>
<gene>
    <name evidence="10" type="ORF">GDO81_029921</name>
</gene>
<comment type="function">
    <text evidence="8">Responsible for the deiodination of T4 (3,5,3',5'-tetraiodothyronine).</text>
</comment>
<dbReference type="Gene3D" id="3.40.30.10">
    <property type="entry name" value="Glutaredoxin"/>
    <property type="match status" value="1"/>
</dbReference>
<proteinExistence type="inferred from homology"/>
<evidence type="ECO:0000256" key="8">
    <source>
        <dbReference type="RuleBase" id="RU000676"/>
    </source>
</evidence>
<evidence type="ECO:0000256" key="2">
    <source>
        <dbReference type="ARBA" id="ARBA00093202"/>
    </source>
</evidence>
<dbReference type="PANTHER" id="PTHR11781:SF22">
    <property type="entry name" value="TYPE I IODOTHYRONINE DEIODINASE"/>
    <property type="match status" value="1"/>
</dbReference>
<dbReference type="InterPro" id="IPR000643">
    <property type="entry name" value="Iodothyronine_deiodinase"/>
</dbReference>
<comment type="catalytic activity">
    <reaction evidence="2">
        <text>3,3',5'-triiodo-L-thyronine sulfate + iodide + A + H(+) = L-thyroxine sulfate + AH2</text>
        <dbReference type="Rhea" id="RHEA:83835"/>
        <dbReference type="ChEBI" id="CHEBI:13193"/>
        <dbReference type="ChEBI" id="CHEBI:15378"/>
        <dbReference type="ChEBI" id="CHEBI:16382"/>
        <dbReference type="ChEBI" id="CHEBI:17499"/>
        <dbReference type="ChEBI" id="CHEBI:176512"/>
        <dbReference type="ChEBI" id="CHEBI:176513"/>
    </reaction>
    <physiologicalReaction direction="right-to-left" evidence="2">
        <dbReference type="Rhea" id="RHEA:83837"/>
    </physiologicalReaction>
</comment>
<dbReference type="EMBL" id="WNYA01000959">
    <property type="protein sequence ID" value="KAG8546719.1"/>
    <property type="molecule type" value="Genomic_DNA"/>
</dbReference>
<evidence type="ECO:0000313" key="10">
    <source>
        <dbReference type="EMBL" id="KAG8546719.1"/>
    </source>
</evidence>
<comment type="catalytic activity">
    <reaction evidence="5">
        <text>3,3'-diiodo-L-thyronine sulfate + iodide + A + H(+) = 3,3',5'-triiodo-L-thyronine sulfate + AH2</text>
        <dbReference type="Rhea" id="RHEA:83831"/>
        <dbReference type="ChEBI" id="CHEBI:13193"/>
        <dbReference type="ChEBI" id="CHEBI:15378"/>
        <dbReference type="ChEBI" id="CHEBI:16382"/>
        <dbReference type="ChEBI" id="CHEBI:17499"/>
        <dbReference type="ChEBI" id="CHEBI:176513"/>
        <dbReference type="ChEBI" id="CHEBI:176515"/>
    </reaction>
    <physiologicalReaction direction="right-to-left" evidence="5">
        <dbReference type="Rhea" id="RHEA:83833"/>
    </physiologicalReaction>
</comment>
<dbReference type="GO" id="GO:0004800">
    <property type="term" value="F:thyroxine 5'-deiodinase activity"/>
    <property type="evidence" value="ECO:0007669"/>
    <property type="project" value="InterPro"/>
</dbReference>
<evidence type="ECO:0000313" key="11">
    <source>
        <dbReference type="Proteomes" id="UP000824782"/>
    </source>
</evidence>
<comment type="catalytic activity">
    <reaction evidence="3">
        <text>3,3'-diiodo-L-thyronine sulfate + iodide + A + H(+) = 3,3',5-triiodo-L-thyronine sulfate + AH2</text>
        <dbReference type="Rhea" id="RHEA:83751"/>
        <dbReference type="ChEBI" id="CHEBI:13193"/>
        <dbReference type="ChEBI" id="CHEBI:15378"/>
        <dbReference type="ChEBI" id="CHEBI:16382"/>
        <dbReference type="ChEBI" id="CHEBI:17499"/>
        <dbReference type="ChEBI" id="CHEBI:176511"/>
        <dbReference type="ChEBI" id="CHEBI:176515"/>
    </reaction>
    <physiologicalReaction direction="right-to-left" evidence="3">
        <dbReference type="Rhea" id="RHEA:83753"/>
    </physiologicalReaction>
</comment>
<dbReference type="Pfam" id="PF00837">
    <property type="entry name" value="T4_deiodinase"/>
    <property type="match status" value="1"/>
</dbReference>
<accession>A0AAV6ZGX7</accession>
<dbReference type="GO" id="GO:0042404">
    <property type="term" value="P:thyroid hormone catabolic process"/>
    <property type="evidence" value="ECO:0007669"/>
    <property type="project" value="UniProtKB-ARBA"/>
</dbReference>
<evidence type="ECO:0000256" key="5">
    <source>
        <dbReference type="ARBA" id="ARBA00093219"/>
    </source>
</evidence>
<dbReference type="PANTHER" id="PTHR11781">
    <property type="entry name" value="IODOTHYRONINE DEIODINASE"/>
    <property type="match status" value="1"/>
</dbReference>
<evidence type="ECO:0000256" key="9">
    <source>
        <dbReference type="SAM" id="Phobius"/>
    </source>
</evidence>
<evidence type="ECO:0000256" key="1">
    <source>
        <dbReference type="ARBA" id="ARBA00093186"/>
    </source>
</evidence>
<dbReference type="AlphaFoldDB" id="A0AAV6ZGX7"/>
<name>A0AAV6ZGX7_ENGPU</name>
<evidence type="ECO:0000256" key="6">
    <source>
        <dbReference type="ARBA" id="ARBA00093236"/>
    </source>
</evidence>
<comment type="catalytic activity">
    <reaction evidence="7">
        <text>3-iodothyronamine + iodide + A + H(+) = 3,3'-diiodothyronamine + AH2</text>
        <dbReference type="Rhea" id="RHEA:83827"/>
        <dbReference type="ChEBI" id="CHEBI:13193"/>
        <dbReference type="ChEBI" id="CHEBI:15378"/>
        <dbReference type="ChEBI" id="CHEBI:16382"/>
        <dbReference type="ChEBI" id="CHEBI:17499"/>
        <dbReference type="ChEBI" id="CHEBI:231647"/>
        <dbReference type="ChEBI" id="CHEBI:233341"/>
    </reaction>
    <physiologicalReaction direction="right-to-left" evidence="7">
        <dbReference type="Rhea" id="RHEA:83829"/>
    </physiologicalReaction>
</comment>
<evidence type="ECO:0000256" key="3">
    <source>
        <dbReference type="ARBA" id="ARBA00093206"/>
    </source>
</evidence>
<dbReference type="GO" id="GO:0042446">
    <property type="term" value="P:hormone biosynthetic process"/>
    <property type="evidence" value="ECO:0007669"/>
    <property type="project" value="UniProtKB-KW"/>
</dbReference>
<keyword evidence="9" id="KW-0812">Transmembrane</keyword>
<comment type="similarity">
    <text evidence="8">Belongs to the iodothyronine deiodinase family.</text>
</comment>
<evidence type="ECO:0000256" key="4">
    <source>
        <dbReference type="ARBA" id="ARBA00093210"/>
    </source>
</evidence>
<protein>
    <recommendedName>
        <fullName evidence="8">Iodothyronine deiodinase</fullName>
    </recommendedName>
</protein>
<sequence length="168" mass="19502">MEMSVRLIRRAGRCVHKSLIFCSLFLYVVVGKTLMLLAPHTMETLLKSRFEMTGAHVPKFQYEDWGPTVFTFKFLWSVLQIMWLRLEDEAFLGKTAPNTPVVDLNGELHHIWDYLRGPRPLVLNIRELHLTPVLLQLSEFNKLVQDFSSVADFLITLLDRVTQKMDGL</sequence>
<feature type="transmembrane region" description="Helical" evidence="9">
    <location>
        <begin position="20"/>
        <end position="38"/>
    </location>
</feature>
<keyword evidence="8" id="KW-0712">Selenocysteine</keyword>
<dbReference type="Proteomes" id="UP000824782">
    <property type="component" value="Unassembled WGS sequence"/>
</dbReference>
<keyword evidence="9" id="KW-1133">Transmembrane helix</keyword>
<comment type="caution">
    <text evidence="10">The sequence shown here is derived from an EMBL/GenBank/DDBJ whole genome shotgun (WGS) entry which is preliminary data.</text>
</comment>
<organism evidence="10 11">
    <name type="scientific">Engystomops pustulosus</name>
    <name type="common">Tungara frog</name>
    <name type="synonym">Physalaemus pustulosus</name>
    <dbReference type="NCBI Taxonomy" id="76066"/>
    <lineage>
        <taxon>Eukaryota</taxon>
        <taxon>Metazoa</taxon>
        <taxon>Chordata</taxon>
        <taxon>Craniata</taxon>
        <taxon>Vertebrata</taxon>
        <taxon>Euteleostomi</taxon>
        <taxon>Amphibia</taxon>
        <taxon>Batrachia</taxon>
        <taxon>Anura</taxon>
        <taxon>Neobatrachia</taxon>
        <taxon>Hyloidea</taxon>
        <taxon>Leptodactylidae</taxon>
        <taxon>Leiuperinae</taxon>
        <taxon>Engystomops</taxon>
    </lineage>
</organism>
<evidence type="ECO:0000256" key="7">
    <source>
        <dbReference type="ARBA" id="ARBA00093242"/>
    </source>
</evidence>
<keyword evidence="8" id="KW-0893">Thyroid hormones biosynthesis</keyword>
<keyword evidence="8" id="KW-0560">Oxidoreductase</keyword>
<comment type="catalytic activity">
    <reaction evidence="1">
        <text>3-iodo-L-thyronine + iodide + A + H(+) = 3,3'-diiodo-L-thyronine + AH2</text>
        <dbReference type="Rhea" id="RHEA:83783"/>
        <dbReference type="ChEBI" id="CHEBI:13193"/>
        <dbReference type="ChEBI" id="CHEBI:15378"/>
        <dbReference type="ChEBI" id="CHEBI:16382"/>
        <dbReference type="ChEBI" id="CHEBI:17499"/>
        <dbReference type="ChEBI" id="CHEBI:176514"/>
        <dbReference type="ChEBI" id="CHEBI:232627"/>
    </reaction>
    <physiologicalReaction direction="right-to-left" evidence="1">
        <dbReference type="Rhea" id="RHEA:83785"/>
    </physiologicalReaction>
</comment>
<keyword evidence="9" id="KW-0472">Membrane</keyword>